<keyword evidence="2" id="KW-1185">Reference proteome</keyword>
<gene>
    <name evidence="1" type="ORF">FA15DRAFT_669112</name>
</gene>
<evidence type="ECO:0000313" key="2">
    <source>
        <dbReference type="Proteomes" id="UP000307440"/>
    </source>
</evidence>
<evidence type="ECO:0008006" key="3">
    <source>
        <dbReference type="Google" id="ProtNLM"/>
    </source>
</evidence>
<name>A0A5C3KW71_COPMA</name>
<dbReference type="InterPro" id="IPR027417">
    <property type="entry name" value="P-loop_NTPase"/>
</dbReference>
<dbReference type="Proteomes" id="UP000307440">
    <property type="component" value="Unassembled WGS sequence"/>
</dbReference>
<dbReference type="STRING" id="230819.A0A5C3KW71"/>
<accession>A0A5C3KW71</accession>
<dbReference type="Gene3D" id="3.40.50.300">
    <property type="entry name" value="P-loop containing nucleotide triphosphate hydrolases"/>
    <property type="match status" value="2"/>
</dbReference>
<reference evidence="1 2" key="1">
    <citation type="journal article" date="2019" name="Nat. Ecol. Evol.">
        <title>Megaphylogeny resolves global patterns of mushroom evolution.</title>
        <authorList>
            <person name="Varga T."/>
            <person name="Krizsan K."/>
            <person name="Foldi C."/>
            <person name="Dima B."/>
            <person name="Sanchez-Garcia M."/>
            <person name="Sanchez-Ramirez S."/>
            <person name="Szollosi G.J."/>
            <person name="Szarkandi J.G."/>
            <person name="Papp V."/>
            <person name="Albert L."/>
            <person name="Andreopoulos W."/>
            <person name="Angelini C."/>
            <person name="Antonin V."/>
            <person name="Barry K.W."/>
            <person name="Bougher N.L."/>
            <person name="Buchanan P."/>
            <person name="Buyck B."/>
            <person name="Bense V."/>
            <person name="Catcheside P."/>
            <person name="Chovatia M."/>
            <person name="Cooper J."/>
            <person name="Damon W."/>
            <person name="Desjardin D."/>
            <person name="Finy P."/>
            <person name="Geml J."/>
            <person name="Haridas S."/>
            <person name="Hughes K."/>
            <person name="Justo A."/>
            <person name="Karasinski D."/>
            <person name="Kautmanova I."/>
            <person name="Kiss B."/>
            <person name="Kocsube S."/>
            <person name="Kotiranta H."/>
            <person name="LaButti K.M."/>
            <person name="Lechner B.E."/>
            <person name="Liimatainen K."/>
            <person name="Lipzen A."/>
            <person name="Lukacs Z."/>
            <person name="Mihaltcheva S."/>
            <person name="Morgado L.N."/>
            <person name="Niskanen T."/>
            <person name="Noordeloos M.E."/>
            <person name="Ohm R.A."/>
            <person name="Ortiz-Santana B."/>
            <person name="Ovrebo C."/>
            <person name="Racz N."/>
            <person name="Riley R."/>
            <person name="Savchenko A."/>
            <person name="Shiryaev A."/>
            <person name="Soop K."/>
            <person name="Spirin V."/>
            <person name="Szebenyi C."/>
            <person name="Tomsovsky M."/>
            <person name="Tulloss R.E."/>
            <person name="Uehling J."/>
            <person name="Grigoriev I.V."/>
            <person name="Vagvolgyi C."/>
            <person name="Papp T."/>
            <person name="Martin F.M."/>
            <person name="Miettinen O."/>
            <person name="Hibbett D.S."/>
            <person name="Nagy L.G."/>
        </authorList>
    </citation>
    <scope>NUCLEOTIDE SEQUENCE [LARGE SCALE GENOMIC DNA]</scope>
    <source>
        <strain evidence="1 2">CBS 121175</strain>
    </source>
</reference>
<dbReference type="OrthoDB" id="8954335at2759"/>
<dbReference type="AlphaFoldDB" id="A0A5C3KW71"/>
<organism evidence="1 2">
    <name type="scientific">Coprinopsis marcescibilis</name>
    <name type="common">Agaric fungus</name>
    <name type="synonym">Psathyrella marcescibilis</name>
    <dbReference type="NCBI Taxonomy" id="230819"/>
    <lineage>
        <taxon>Eukaryota</taxon>
        <taxon>Fungi</taxon>
        <taxon>Dikarya</taxon>
        <taxon>Basidiomycota</taxon>
        <taxon>Agaricomycotina</taxon>
        <taxon>Agaricomycetes</taxon>
        <taxon>Agaricomycetidae</taxon>
        <taxon>Agaricales</taxon>
        <taxon>Agaricineae</taxon>
        <taxon>Psathyrellaceae</taxon>
        <taxon>Coprinopsis</taxon>
    </lineage>
</organism>
<evidence type="ECO:0000313" key="1">
    <source>
        <dbReference type="EMBL" id="TFK24911.1"/>
    </source>
</evidence>
<sequence>MFINLLLGKSIAPVSDKIDPCTTQLNYYAIVNSNLHPILKGRRLVLLDTPGFQNTYEDDTEMLRKVATWLSASYQAKMKVAGIIYVFPIYPGKMNHHERSNIELLKELFGEDSLFRVFLTTSRWKNCPADVGALREDELVNRHWKSLLKAGASMYRFTEDSACVRGILSAILDRFDADKSNRYSAPLQIQRKSAAKETFRFLSRILNRRKRYRYADKHTIVILLGETGVGKSHFINDLAGEDSPACPALINNGLVQADPYVDVFEVPTEDGASTLTFVECPGYNDANKSDTYICGLVYNFLKDPFRFSNESHVLGIVYLEDIRNPFIPNRGHVILANEGLKCGRVLGLTNSRPDQHGRMLEQDPLVQKAQEQRIPVKHYPYNSKDYAWDVVRPVLNSVPVSLKAFMSCIPRK</sequence>
<dbReference type="EMBL" id="ML210193">
    <property type="protein sequence ID" value="TFK24911.1"/>
    <property type="molecule type" value="Genomic_DNA"/>
</dbReference>
<protein>
    <recommendedName>
        <fullName evidence="3">G domain-containing protein</fullName>
    </recommendedName>
</protein>
<proteinExistence type="predicted"/>
<dbReference type="SUPFAM" id="SSF52540">
    <property type="entry name" value="P-loop containing nucleoside triphosphate hydrolases"/>
    <property type="match status" value="2"/>
</dbReference>